<dbReference type="EMBL" id="BEXD01002768">
    <property type="protein sequence ID" value="GBB99330.1"/>
    <property type="molecule type" value="Genomic_DNA"/>
</dbReference>
<keyword evidence="2" id="KW-0547">Nucleotide-binding</keyword>
<dbReference type="SUPFAM" id="SSF56112">
    <property type="entry name" value="Protein kinase-like (PK-like)"/>
    <property type="match status" value="2"/>
</dbReference>
<feature type="domain" description="Protein kinase" evidence="5">
    <location>
        <begin position="27"/>
        <end position="292"/>
    </location>
</feature>
<dbReference type="AlphaFoldDB" id="A0A2Z6RBM5"/>
<dbReference type="InterPro" id="IPR001245">
    <property type="entry name" value="Ser-Thr/Tyr_kinase_cat_dom"/>
</dbReference>
<evidence type="ECO:0000256" key="1">
    <source>
        <dbReference type="ARBA" id="ARBA00022679"/>
    </source>
</evidence>
<protein>
    <submittedName>
        <fullName evidence="7">Kinase-like domain-containing protein</fullName>
    </submittedName>
</protein>
<keyword evidence="4" id="KW-0067">ATP-binding</keyword>
<dbReference type="InterPro" id="IPR000719">
    <property type="entry name" value="Prot_kinase_dom"/>
</dbReference>
<dbReference type="GO" id="GO:0005524">
    <property type="term" value="F:ATP binding"/>
    <property type="evidence" value="ECO:0007669"/>
    <property type="project" value="UniProtKB-KW"/>
</dbReference>
<dbReference type="Gene3D" id="1.10.510.10">
    <property type="entry name" value="Transferase(Phosphotransferase) domain 1"/>
    <property type="match status" value="2"/>
</dbReference>
<dbReference type="InterPro" id="IPR051681">
    <property type="entry name" value="Ser/Thr_Kinases-Pseudokinases"/>
</dbReference>
<organism evidence="6 8">
    <name type="scientific">Rhizophagus clarus</name>
    <dbReference type="NCBI Taxonomy" id="94130"/>
    <lineage>
        <taxon>Eukaryota</taxon>
        <taxon>Fungi</taxon>
        <taxon>Fungi incertae sedis</taxon>
        <taxon>Mucoromycota</taxon>
        <taxon>Glomeromycotina</taxon>
        <taxon>Glomeromycetes</taxon>
        <taxon>Glomerales</taxon>
        <taxon>Glomeraceae</taxon>
        <taxon>Rhizophagus</taxon>
    </lineage>
</organism>
<dbReference type="PRINTS" id="PR00109">
    <property type="entry name" value="TYRKINASE"/>
</dbReference>
<dbReference type="Pfam" id="PF07714">
    <property type="entry name" value="PK_Tyr_Ser-Thr"/>
    <property type="match status" value="1"/>
</dbReference>
<gene>
    <name evidence="7" type="ORF">RCL2_001670900</name>
    <name evidence="6" type="ORF">RclHR1_03490012</name>
</gene>
<comment type="caution">
    <text evidence="6">The sequence shown here is derived from an EMBL/GenBank/DDBJ whole genome shotgun (WGS) entry which is preliminary data.</text>
</comment>
<evidence type="ECO:0000313" key="6">
    <source>
        <dbReference type="EMBL" id="GBB99330.1"/>
    </source>
</evidence>
<keyword evidence="1" id="KW-0808">Transferase</keyword>
<accession>A0A2Z6RBM5</accession>
<evidence type="ECO:0000259" key="5">
    <source>
        <dbReference type="PROSITE" id="PS50011"/>
    </source>
</evidence>
<dbReference type="GO" id="GO:0004674">
    <property type="term" value="F:protein serine/threonine kinase activity"/>
    <property type="evidence" value="ECO:0007669"/>
    <property type="project" value="TreeGrafter"/>
</dbReference>
<keyword evidence="8" id="KW-1185">Reference proteome</keyword>
<proteinExistence type="predicted"/>
<reference evidence="7" key="2">
    <citation type="submission" date="2019-10" db="EMBL/GenBank/DDBJ databases">
        <title>Conservation and host-specific expression of non-tandemly repeated heterogenous ribosome RNA gene in arbuscular mycorrhizal fungi.</title>
        <authorList>
            <person name="Maeda T."/>
            <person name="Kobayashi Y."/>
            <person name="Nakagawa T."/>
            <person name="Ezawa T."/>
            <person name="Yamaguchi K."/>
            <person name="Bino T."/>
            <person name="Nishimoto Y."/>
            <person name="Shigenobu S."/>
            <person name="Kawaguchi M."/>
        </authorList>
    </citation>
    <scope>NUCLEOTIDE SEQUENCE</scope>
    <source>
        <strain evidence="7">HR1</strain>
    </source>
</reference>
<dbReference type="InterPro" id="IPR011009">
    <property type="entry name" value="Kinase-like_dom_sf"/>
</dbReference>
<evidence type="ECO:0000313" key="8">
    <source>
        <dbReference type="Proteomes" id="UP000247702"/>
    </source>
</evidence>
<name>A0A2Z6RBM5_9GLOM</name>
<evidence type="ECO:0000256" key="2">
    <source>
        <dbReference type="ARBA" id="ARBA00022741"/>
    </source>
</evidence>
<dbReference type="Pfam" id="PF00069">
    <property type="entry name" value="Pkinase"/>
    <property type="match status" value="1"/>
</dbReference>
<dbReference type="OrthoDB" id="2423522at2759"/>
<feature type="domain" description="Protein kinase" evidence="5">
    <location>
        <begin position="415"/>
        <end position="685"/>
    </location>
</feature>
<dbReference type="PANTHER" id="PTHR44329">
    <property type="entry name" value="SERINE/THREONINE-PROTEIN KINASE TNNI3K-RELATED"/>
    <property type="match status" value="1"/>
</dbReference>
<dbReference type="PANTHER" id="PTHR44329:SF288">
    <property type="entry name" value="MITOGEN-ACTIVATED PROTEIN KINASE KINASE KINASE 20"/>
    <property type="match status" value="1"/>
</dbReference>
<evidence type="ECO:0000256" key="3">
    <source>
        <dbReference type="ARBA" id="ARBA00022777"/>
    </source>
</evidence>
<reference evidence="6 8" key="1">
    <citation type="submission" date="2017-11" db="EMBL/GenBank/DDBJ databases">
        <title>The genome of Rhizophagus clarus HR1 reveals common genetic basis of auxotrophy among arbuscular mycorrhizal fungi.</title>
        <authorList>
            <person name="Kobayashi Y."/>
        </authorList>
    </citation>
    <scope>NUCLEOTIDE SEQUENCE [LARGE SCALE GENOMIC DNA]</scope>
    <source>
        <strain evidence="6 8">HR1</strain>
    </source>
</reference>
<sequence>MDSSNLNEDWYQTAIKTHGIKEITENFGKKDRIGQGSSCYVYKTKCESLGGILVAIKEVNITSDERIIKTFVNELKICNRIDNGRIIRFYGLSRNVEEKLYYLVLEYANQGTLRQFIKCNKNDFKWEERKCLATQIAEGVRYLHDELNIAHRDLHTKNILINDGNVKISDFGLSKNLDSIDTSNNKIVGILPFIDPQKFIDKKYVLDKSSDIYSLGVVLWEISSCCEPFPDEEKNYLLTFKICHGEREKPVNGTPLEYIQIYTSCWQLDPKIRPSISKILTILQSVSFESVFEGDIESPKKYLLSPPSVTSNHSTSEYSSGISLLIIPDNINIPPKKDISNSPNSFSANTTICKRCGQQFMDHYWWCQICEAQTFQDDFSNWTSGDKDLDELIKNSQLNATKPNSYFEWVNYNRFENIIQIIKGSYCEIYKATWLDGIREKWDNETHQWVRTKPVQIILREFRFESTIKNLKLHLEIENVIRCYGFTQNPETKRYYMVLKYANCGNFRQYIWRKFPFSWVKRLSILQEIVKSLNNIHEANYIHRDLYPGNILIHKDNWDRKLEVYISELDSCANLNSKIEHQQYGNLPYITPEVIRGNGNLTCIKSDIYSLGIIMWELASGDEPYSDYEIDSEDKLIRDIIDGVRPNDVIGTPKCYHELMKKCLDNDPEKRPTTQDLLQELHTFTTTPFNKQFERADQEIHGQPLGTRPDQLSKNNVEIVSKKTIDVAASYSGTTSFRFTNKLLSDFKF</sequence>
<dbReference type="PROSITE" id="PS50011">
    <property type="entry name" value="PROTEIN_KINASE_DOM"/>
    <property type="match status" value="2"/>
</dbReference>
<keyword evidence="3 7" id="KW-0418">Kinase</keyword>
<evidence type="ECO:0000313" key="7">
    <source>
        <dbReference type="EMBL" id="GES89831.1"/>
    </source>
</evidence>
<dbReference type="EMBL" id="BLAL01000191">
    <property type="protein sequence ID" value="GES89831.1"/>
    <property type="molecule type" value="Genomic_DNA"/>
</dbReference>
<evidence type="ECO:0000256" key="4">
    <source>
        <dbReference type="ARBA" id="ARBA00022840"/>
    </source>
</evidence>
<dbReference type="Proteomes" id="UP000615446">
    <property type="component" value="Unassembled WGS sequence"/>
</dbReference>
<dbReference type="Proteomes" id="UP000247702">
    <property type="component" value="Unassembled WGS sequence"/>
</dbReference>